<gene>
    <name evidence="4" type="ORF">G0P99_00395</name>
</gene>
<feature type="binding site" evidence="2">
    <location>
        <position position="254"/>
    </location>
    <ligand>
        <name>Zn(2+)</name>
        <dbReference type="ChEBI" id="CHEBI:29105"/>
        <note>catalytic</note>
    </ligand>
</feature>
<keyword evidence="1 2" id="KW-0479">Metal-binding</keyword>
<protein>
    <recommendedName>
        <fullName evidence="1">Metal-dependent carboxypeptidase</fullName>
        <ecNumber evidence="1">3.4.17.19</ecNumber>
    </recommendedName>
</protein>
<dbReference type="EC" id="3.4.17.19" evidence="1"/>
<evidence type="ECO:0000256" key="2">
    <source>
        <dbReference type="PIRSR" id="PIRSR006615-1"/>
    </source>
</evidence>
<sequence>MTAFDDLMTFQRETSALGQVAGRLGWDQETVMPKGAAPQRGEEKAAMAAILHARRCDPRVAEWLAVVEAPDPIGAAQLREIRRAYDRATKVPADLARALARITTRAHGIWAQARADEEVAAFLPVLEEVVALRRQEAQALADDGDPYDALVEDYERATTGAQIAAIFDAMRPRLVALRAAVLERPAPKALEGSFDETRQMKLSRQLARAFGYDMHHGRVDKAVHPFSSGSGMDVRITTRTNPLDPFNCLYSTIHEVGHAAYEQNISRDFLLTPLGRGVSMGVHESQSRIYENQLGRSRAFTGWMYGQMRDAFGDFGIEGPDAFYATVNTVHRGYIRTEADEVQYNLHVMLRFELERALMSGDLAVCDLEAAWNDRFKADFGYPVDKPSNGCLQDVHWSEGLFGYFPTYSLGNVYAGCLYQALRQAVPDLEDQLALGDTSGATGWLAENVQRHGGLYEPREVIARASGMEPGPEPLLDYLEAKFGALYGL</sequence>
<dbReference type="SUPFAM" id="SSF55486">
    <property type="entry name" value="Metalloproteases ('zincins'), catalytic domain"/>
    <property type="match status" value="1"/>
</dbReference>
<keyword evidence="1" id="KW-0378">Hydrolase</keyword>
<proteinExistence type="inferred from homology"/>
<dbReference type="RefSeq" id="WP_164126660.1">
    <property type="nucleotide sequence ID" value="NZ_JAAGOX010000001.1"/>
</dbReference>
<dbReference type="AlphaFoldDB" id="A0A6B2NGX4"/>
<evidence type="ECO:0000313" key="4">
    <source>
        <dbReference type="EMBL" id="NDW43411.1"/>
    </source>
</evidence>
<comment type="cofactor">
    <cofactor evidence="2">
        <name>Zn(2+)</name>
        <dbReference type="ChEBI" id="CHEBI:29105"/>
    </cofactor>
    <text evidence="2">Binds 1 zinc ion per subunit.</text>
</comment>
<keyword evidence="1" id="KW-0645">Protease</keyword>
<dbReference type="GO" id="GO:0006508">
    <property type="term" value="P:proteolysis"/>
    <property type="evidence" value="ECO:0007669"/>
    <property type="project" value="UniProtKB-UniRule"/>
</dbReference>
<comment type="catalytic activity">
    <reaction evidence="1">
        <text>Release of a C-terminal amino acid with broad specificity, except for -Pro.</text>
        <dbReference type="EC" id="3.4.17.19"/>
    </reaction>
</comment>
<feature type="active site" description="Proton donor/acceptor" evidence="3">
    <location>
        <position position="255"/>
    </location>
</feature>
<dbReference type="EMBL" id="JAAGOX010000001">
    <property type="protein sequence ID" value="NDW43411.1"/>
    <property type="molecule type" value="Genomic_DNA"/>
</dbReference>
<dbReference type="PIRSF" id="PIRSF006615">
    <property type="entry name" value="Zn_crbxpep_Taq"/>
    <property type="match status" value="1"/>
</dbReference>
<keyword evidence="1" id="KW-0482">Metalloprotease</keyword>
<name>A0A6B2NGX4_9RHOB</name>
<accession>A0A6B2NGX4</accession>
<evidence type="ECO:0000256" key="1">
    <source>
        <dbReference type="PIRNR" id="PIRNR006615"/>
    </source>
</evidence>
<evidence type="ECO:0000256" key="3">
    <source>
        <dbReference type="PIRSR" id="PIRSR006615-2"/>
    </source>
</evidence>
<dbReference type="Pfam" id="PF02074">
    <property type="entry name" value="Peptidase_M32"/>
    <property type="match status" value="1"/>
</dbReference>
<organism evidence="4">
    <name type="scientific">Ruegeria sp. PrR005</name>
    <dbReference type="NCBI Taxonomy" id="2706882"/>
    <lineage>
        <taxon>Bacteria</taxon>
        <taxon>Pseudomonadati</taxon>
        <taxon>Pseudomonadota</taxon>
        <taxon>Alphaproteobacteria</taxon>
        <taxon>Rhodobacterales</taxon>
        <taxon>Roseobacteraceae</taxon>
        <taxon>Ruegeria</taxon>
    </lineage>
</organism>
<keyword evidence="1 4" id="KW-0121">Carboxypeptidase</keyword>
<dbReference type="GO" id="GO:0004181">
    <property type="term" value="F:metallocarboxypeptidase activity"/>
    <property type="evidence" value="ECO:0007669"/>
    <property type="project" value="UniProtKB-UniRule"/>
</dbReference>
<comment type="caution">
    <text evidence="4">The sequence shown here is derived from an EMBL/GenBank/DDBJ whole genome shotgun (WGS) entry which is preliminary data.</text>
</comment>
<comment type="similarity">
    <text evidence="1">Belongs to the peptidase M32 family.</text>
</comment>
<feature type="binding site" evidence="2">
    <location>
        <position position="284"/>
    </location>
    <ligand>
        <name>Zn(2+)</name>
        <dbReference type="ChEBI" id="CHEBI:29105"/>
        <note>catalytic</note>
    </ligand>
</feature>
<dbReference type="PRINTS" id="PR00998">
    <property type="entry name" value="CRBOXYPTASET"/>
</dbReference>
<keyword evidence="2" id="KW-0862">Zinc</keyword>
<reference evidence="4" key="1">
    <citation type="submission" date="2020-02" db="EMBL/GenBank/DDBJ databases">
        <title>Delineation of the pyrene-degrading pathway in Roseobacter clade bacteria by genomic analysis.</title>
        <authorList>
            <person name="Zhou H."/>
            <person name="Wang H."/>
        </authorList>
    </citation>
    <scope>NUCLEOTIDE SEQUENCE</scope>
    <source>
        <strain evidence="4">PrR005</strain>
    </source>
</reference>
<dbReference type="PANTHER" id="PTHR34217">
    <property type="entry name" value="METAL-DEPENDENT CARBOXYPEPTIDASE"/>
    <property type="match status" value="1"/>
</dbReference>
<dbReference type="PANTHER" id="PTHR34217:SF1">
    <property type="entry name" value="CARBOXYPEPTIDASE 1"/>
    <property type="match status" value="1"/>
</dbReference>
<feature type="binding site" evidence="2">
    <location>
        <position position="258"/>
    </location>
    <ligand>
        <name>Zn(2+)</name>
        <dbReference type="ChEBI" id="CHEBI:29105"/>
        <note>catalytic</note>
    </ligand>
</feature>
<dbReference type="InterPro" id="IPR001333">
    <property type="entry name" value="Peptidase_M32_Taq"/>
</dbReference>
<dbReference type="PROSITE" id="PS52034">
    <property type="entry name" value="PEPTIDASE_M32"/>
    <property type="match status" value="1"/>
</dbReference>
<comment type="function">
    <text evidence="1">Broad specificity carboxypetidase that releases amino acids sequentially from the C-terminus, including neutral, aromatic, polar and basic residues.</text>
</comment>
<dbReference type="GO" id="GO:0046872">
    <property type="term" value="F:metal ion binding"/>
    <property type="evidence" value="ECO:0007669"/>
    <property type="project" value="UniProtKB-KW"/>
</dbReference>
<dbReference type="Gene3D" id="1.10.1370.30">
    <property type="match status" value="1"/>
</dbReference>
<dbReference type="CDD" id="cd06460">
    <property type="entry name" value="M32_Taq"/>
    <property type="match status" value="1"/>
</dbReference>